<reference evidence="2 3" key="1">
    <citation type="submission" date="2016-12" db="EMBL/GenBank/DDBJ databases">
        <authorList>
            <person name="Song W.-J."/>
            <person name="Kurnit D.M."/>
        </authorList>
    </citation>
    <scope>NUCLEOTIDE SEQUENCE [LARGE SCALE GENOMIC DNA]</scope>
    <source>
        <strain evidence="2 3">HSG9</strain>
    </source>
</reference>
<dbReference type="AlphaFoldDB" id="A0A1V6LQD6"/>
<dbReference type="InterPro" id="IPR050266">
    <property type="entry name" value="AB_hydrolase_sf"/>
</dbReference>
<dbReference type="GO" id="GO:0016787">
    <property type="term" value="F:hydrolase activity"/>
    <property type="evidence" value="ECO:0007669"/>
    <property type="project" value="UniProtKB-KW"/>
</dbReference>
<dbReference type="InterPro" id="IPR000073">
    <property type="entry name" value="AB_hydrolase_1"/>
</dbReference>
<dbReference type="Pfam" id="PF00561">
    <property type="entry name" value="Abhydrolase_1"/>
    <property type="match status" value="1"/>
</dbReference>
<dbReference type="PANTHER" id="PTHR43798:SF33">
    <property type="entry name" value="HYDROLASE, PUTATIVE (AFU_ORTHOLOGUE AFUA_2G14860)-RELATED"/>
    <property type="match status" value="1"/>
</dbReference>
<dbReference type="SUPFAM" id="SSF53474">
    <property type="entry name" value="alpha/beta-Hydrolases"/>
    <property type="match status" value="1"/>
</dbReference>
<accession>A0A1V6LQD6</accession>
<evidence type="ECO:0000313" key="2">
    <source>
        <dbReference type="EMBL" id="OQD42176.1"/>
    </source>
</evidence>
<dbReference type="Proteomes" id="UP000191680">
    <property type="component" value="Unassembled WGS sequence"/>
</dbReference>
<dbReference type="InterPro" id="IPR029058">
    <property type="entry name" value="AB_hydrolase_fold"/>
</dbReference>
<dbReference type="RefSeq" id="WP_080319497.1">
    <property type="nucleotide sequence ID" value="NZ_MTBC01000008.1"/>
</dbReference>
<dbReference type="OrthoDB" id="9785847at2"/>
<gene>
    <name evidence="2" type="ORF">BUL40_12220</name>
</gene>
<name>A0A1V6LQD6_9FLAO</name>
<dbReference type="PANTHER" id="PTHR43798">
    <property type="entry name" value="MONOACYLGLYCEROL LIPASE"/>
    <property type="match status" value="1"/>
</dbReference>
<evidence type="ECO:0000313" key="3">
    <source>
        <dbReference type="Proteomes" id="UP000191680"/>
    </source>
</evidence>
<protein>
    <submittedName>
        <fullName evidence="2">Alpha/beta hydrolase</fullName>
    </submittedName>
</protein>
<sequence length="280" mass="32468">MKKTLERIVPKLYGKWLNFIAFFSPRTAAKIGFDIFCTIRKGRVKPEQVSFLDAAKHSVELIGEQQIQTYTWRGTKETVLLLHGWESNTYRWRNLIAKLKEHNFNIIAFDAPAHGHSTGKMLHVPLYAASTRYILDKFNPDYVVAHSMGGMTILFDHFLNPKDHVKKIVTIGSPCDFESFMHHYQAILKFNDKVWKAMDQRLKRVFGFHINEFKSSLFVANNKVPGLLFHDVEDKQVLHTESIKVHESWKNSRLVLTTGLGHSMHQEEVNEEIITFLESN</sequence>
<evidence type="ECO:0000259" key="1">
    <source>
        <dbReference type="Pfam" id="PF00561"/>
    </source>
</evidence>
<keyword evidence="2" id="KW-0378">Hydrolase</keyword>
<organism evidence="2 3">
    <name type="scientific">Croceivirga radicis</name>
    <dbReference type="NCBI Taxonomy" id="1929488"/>
    <lineage>
        <taxon>Bacteria</taxon>
        <taxon>Pseudomonadati</taxon>
        <taxon>Bacteroidota</taxon>
        <taxon>Flavobacteriia</taxon>
        <taxon>Flavobacteriales</taxon>
        <taxon>Flavobacteriaceae</taxon>
        <taxon>Croceivirga</taxon>
    </lineage>
</organism>
<dbReference type="EMBL" id="MTBC01000008">
    <property type="protein sequence ID" value="OQD42176.1"/>
    <property type="molecule type" value="Genomic_DNA"/>
</dbReference>
<keyword evidence="3" id="KW-1185">Reference proteome</keyword>
<dbReference type="Gene3D" id="3.40.50.1820">
    <property type="entry name" value="alpha/beta hydrolase"/>
    <property type="match status" value="1"/>
</dbReference>
<comment type="caution">
    <text evidence="2">The sequence shown here is derived from an EMBL/GenBank/DDBJ whole genome shotgun (WGS) entry which is preliminary data.</text>
</comment>
<feature type="domain" description="AB hydrolase-1" evidence="1">
    <location>
        <begin position="78"/>
        <end position="234"/>
    </location>
</feature>
<dbReference type="GO" id="GO:0016020">
    <property type="term" value="C:membrane"/>
    <property type="evidence" value="ECO:0007669"/>
    <property type="project" value="TreeGrafter"/>
</dbReference>
<proteinExistence type="predicted"/>